<reference evidence="1" key="1">
    <citation type="journal article" date="2020" name="Nature">
        <title>Giant virus diversity and host interactions through global metagenomics.</title>
        <authorList>
            <person name="Schulz F."/>
            <person name="Roux S."/>
            <person name="Paez-Espino D."/>
            <person name="Jungbluth S."/>
            <person name="Walsh D.A."/>
            <person name="Denef V.J."/>
            <person name="McMahon K.D."/>
            <person name="Konstantinidis K.T."/>
            <person name="Eloe-Fadrosh E.A."/>
            <person name="Kyrpides N.C."/>
            <person name="Woyke T."/>
        </authorList>
    </citation>
    <scope>NUCLEOTIDE SEQUENCE</scope>
    <source>
        <strain evidence="1">GVMAG-M-3300027708-51</strain>
    </source>
</reference>
<protein>
    <submittedName>
        <fullName evidence="1">Uncharacterized protein</fullName>
    </submittedName>
</protein>
<proteinExistence type="predicted"/>
<sequence length="133" mass="15110">MPAYTRLQKNAVARAVPVARVLDFSGESLKVSVRNKVSNNGERWTQQEERNMVNMLRHDHLSVTEVANALHRSPLAVHYRIDKVLTEHMGEDDVSLLEASKWLHPHVSAREMSEDFANYIAAFNAKMDTAARN</sequence>
<organism evidence="1">
    <name type="scientific">viral metagenome</name>
    <dbReference type="NCBI Taxonomy" id="1070528"/>
    <lineage>
        <taxon>unclassified sequences</taxon>
        <taxon>metagenomes</taxon>
        <taxon>organismal metagenomes</taxon>
    </lineage>
</organism>
<accession>A0A6C0JGW0</accession>
<dbReference type="AlphaFoldDB" id="A0A6C0JGW0"/>
<evidence type="ECO:0000313" key="1">
    <source>
        <dbReference type="EMBL" id="QHU04633.1"/>
    </source>
</evidence>
<name>A0A6C0JGW0_9ZZZZ</name>
<dbReference type="EMBL" id="MN740402">
    <property type="protein sequence ID" value="QHU04633.1"/>
    <property type="molecule type" value="Genomic_DNA"/>
</dbReference>